<evidence type="ECO:0000256" key="1">
    <source>
        <dbReference type="SAM" id="MobiDB-lite"/>
    </source>
</evidence>
<proteinExistence type="predicted"/>
<keyword evidence="3" id="KW-1185">Reference proteome</keyword>
<organism evidence="2 3">
    <name type="scientific">Pseudonocardia saturnea</name>
    <dbReference type="NCBI Taxonomy" id="33909"/>
    <lineage>
        <taxon>Bacteria</taxon>
        <taxon>Bacillati</taxon>
        <taxon>Actinomycetota</taxon>
        <taxon>Actinomycetes</taxon>
        <taxon>Pseudonocardiales</taxon>
        <taxon>Pseudonocardiaceae</taxon>
        <taxon>Pseudonocardia</taxon>
    </lineage>
</organism>
<feature type="compositionally biased region" description="Basic and acidic residues" evidence="1">
    <location>
        <begin position="1"/>
        <end position="18"/>
    </location>
</feature>
<sequence>MRPPRRSPDTRHASRRDQPGYTVRVTGSGRRHVLLTGAWGSDDCSGDTALTSPFLFPLRLLLCASLTVRRTCRECEMPDLARVSWTAAAVAGRRIDYPCNGSRV</sequence>
<accession>A0ABQ0RWG7</accession>
<protein>
    <submittedName>
        <fullName evidence="2">Uncharacterized protein</fullName>
    </submittedName>
</protein>
<name>A0ABQ0RWG7_9PSEU</name>
<reference evidence="2 3" key="1">
    <citation type="submission" date="2019-06" db="EMBL/GenBank/DDBJ databases">
        <title>Whole genome shotgun sequence of Pseudonocardia saturnea NBRC 14499.</title>
        <authorList>
            <person name="Hosoyama A."/>
            <person name="Uohara A."/>
            <person name="Ohji S."/>
            <person name="Ichikawa N."/>
        </authorList>
    </citation>
    <scope>NUCLEOTIDE SEQUENCE [LARGE SCALE GENOMIC DNA]</scope>
    <source>
        <strain evidence="2 3">NBRC 14499</strain>
    </source>
</reference>
<dbReference type="Proteomes" id="UP000320693">
    <property type="component" value="Unassembled WGS sequence"/>
</dbReference>
<comment type="caution">
    <text evidence="2">The sequence shown here is derived from an EMBL/GenBank/DDBJ whole genome shotgun (WGS) entry which is preliminary data.</text>
</comment>
<dbReference type="EMBL" id="BJNH01000020">
    <property type="protein sequence ID" value="GEC25015.1"/>
    <property type="molecule type" value="Genomic_DNA"/>
</dbReference>
<evidence type="ECO:0000313" key="2">
    <source>
        <dbReference type="EMBL" id="GEC25015.1"/>
    </source>
</evidence>
<evidence type="ECO:0000313" key="3">
    <source>
        <dbReference type="Proteomes" id="UP000320693"/>
    </source>
</evidence>
<feature type="region of interest" description="Disordered" evidence="1">
    <location>
        <begin position="1"/>
        <end position="24"/>
    </location>
</feature>
<gene>
    <name evidence="2" type="ORF">PSA01_20440</name>
</gene>